<dbReference type="PROSITE" id="PS51832">
    <property type="entry name" value="HD_GYP"/>
    <property type="match status" value="1"/>
</dbReference>
<protein>
    <submittedName>
        <fullName evidence="4">Two-component system response regulator</fullName>
    </submittedName>
</protein>
<dbReference type="KEGG" id="slac:SKTS_02000"/>
<dbReference type="GO" id="GO:0000160">
    <property type="term" value="P:phosphorelay signal transduction system"/>
    <property type="evidence" value="ECO:0007669"/>
    <property type="project" value="InterPro"/>
</dbReference>
<dbReference type="CDD" id="cd00077">
    <property type="entry name" value="HDc"/>
    <property type="match status" value="1"/>
</dbReference>
<dbReference type="RefSeq" id="WP_173059047.1">
    <property type="nucleotide sequence ID" value="NZ_AP022853.1"/>
</dbReference>
<dbReference type="Gene3D" id="3.40.50.2300">
    <property type="match status" value="1"/>
</dbReference>
<dbReference type="Gene3D" id="1.10.3210.10">
    <property type="entry name" value="Hypothetical protein af1432"/>
    <property type="match status" value="1"/>
</dbReference>
<dbReference type="SMART" id="SM00471">
    <property type="entry name" value="HDc"/>
    <property type="match status" value="1"/>
</dbReference>
<dbReference type="SUPFAM" id="SSF109604">
    <property type="entry name" value="HD-domain/PDEase-like"/>
    <property type="match status" value="1"/>
</dbReference>
<evidence type="ECO:0000313" key="5">
    <source>
        <dbReference type="Proteomes" id="UP000502260"/>
    </source>
</evidence>
<feature type="domain" description="HD-GYP" evidence="3">
    <location>
        <begin position="148"/>
        <end position="343"/>
    </location>
</feature>
<dbReference type="CDD" id="cd17569">
    <property type="entry name" value="REC_HupR-like"/>
    <property type="match status" value="1"/>
</dbReference>
<keyword evidence="5" id="KW-1185">Reference proteome</keyword>
<dbReference type="SMART" id="SM00448">
    <property type="entry name" value="REC"/>
    <property type="match status" value="1"/>
</dbReference>
<accession>A0A6F8V6N1</accession>
<feature type="domain" description="Response regulatory" evidence="2">
    <location>
        <begin position="18"/>
        <end position="132"/>
    </location>
</feature>
<evidence type="ECO:0000313" key="4">
    <source>
        <dbReference type="EMBL" id="BCB25314.1"/>
    </source>
</evidence>
<dbReference type="PROSITE" id="PS50110">
    <property type="entry name" value="RESPONSE_REGULATORY"/>
    <property type="match status" value="1"/>
</dbReference>
<dbReference type="EMBL" id="AP022853">
    <property type="protein sequence ID" value="BCB25314.1"/>
    <property type="molecule type" value="Genomic_DNA"/>
</dbReference>
<evidence type="ECO:0000259" key="2">
    <source>
        <dbReference type="PROSITE" id="PS50110"/>
    </source>
</evidence>
<dbReference type="AlphaFoldDB" id="A0A6F8V6N1"/>
<feature type="modified residue" description="4-aspartylphosphate" evidence="1">
    <location>
        <position position="66"/>
    </location>
</feature>
<name>A0A6F8V6N1_9PROT</name>
<dbReference type="GO" id="GO:0008081">
    <property type="term" value="F:phosphoric diester hydrolase activity"/>
    <property type="evidence" value="ECO:0007669"/>
    <property type="project" value="UniProtKB-ARBA"/>
</dbReference>
<dbReference type="Proteomes" id="UP000502260">
    <property type="component" value="Chromosome"/>
</dbReference>
<proteinExistence type="predicted"/>
<dbReference type="PANTHER" id="PTHR45228">
    <property type="entry name" value="CYCLIC DI-GMP PHOSPHODIESTERASE TM_0186-RELATED"/>
    <property type="match status" value="1"/>
</dbReference>
<dbReference type="InterPro" id="IPR052020">
    <property type="entry name" value="Cyclic_di-GMP/3'3'-cGAMP_PDE"/>
</dbReference>
<gene>
    <name evidence="4" type="ORF">SKTS_02000</name>
</gene>
<reference evidence="5" key="1">
    <citation type="submission" date="2020-03" db="EMBL/GenBank/DDBJ databases">
        <title>Complete genome sequence of sulfur-oxidizing bacterium skT11.</title>
        <authorList>
            <person name="Kanda M."/>
            <person name="Kojima H."/>
            <person name="Fukui M."/>
        </authorList>
    </citation>
    <scope>NUCLEOTIDE SEQUENCE [LARGE SCALE GENOMIC DNA]</scope>
    <source>
        <strain evidence="5">skT11</strain>
    </source>
</reference>
<dbReference type="SUPFAM" id="SSF52172">
    <property type="entry name" value="CheY-like"/>
    <property type="match status" value="1"/>
</dbReference>
<evidence type="ECO:0000256" key="1">
    <source>
        <dbReference type="PROSITE-ProRule" id="PRU00169"/>
    </source>
</evidence>
<dbReference type="InterPro" id="IPR037522">
    <property type="entry name" value="HD_GYP_dom"/>
</dbReference>
<evidence type="ECO:0000259" key="3">
    <source>
        <dbReference type="PROSITE" id="PS51832"/>
    </source>
</evidence>
<dbReference type="PANTHER" id="PTHR45228:SF1">
    <property type="entry name" value="CYCLIC DI-GMP PHOSPHODIESTERASE TM_0186"/>
    <property type="match status" value="1"/>
</dbReference>
<keyword evidence="1" id="KW-0597">Phosphoprotein</keyword>
<organism evidence="4 5">
    <name type="scientific">Sulfurimicrobium lacus</name>
    <dbReference type="NCBI Taxonomy" id="2715678"/>
    <lineage>
        <taxon>Bacteria</taxon>
        <taxon>Pseudomonadati</taxon>
        <taxon>Pseudomonadota</taxon>
        <taxon>Betaproteobacteria</taxon>
        <taxon>Nitrosomonadales</taxon>
        <taxon>Sulfuricellaceae</taxon>
        <taxon>Sulfurimicrobium</taxon>
    </lineage>
</organism>
<dbReference type="InterPro" id="IPR003607">
    <property type="entry name" value="HD/PDEase_dom"/>
</dbReference>
<dbReference type="Pfam" id="PF13487">
    <property type="entry name" value="HD_5"/>
    <property type="match status" value="1"/>
</dbReference>
<dbReference type="InterPro" id="IPR001789">
    <property type="entry name" value="Sig_transdc_resp-reg_receiver"/>
</dbReference>
<sequence length="345" mass="38602">MEAVSRLNNPSATASTFTLLFVDDEPDIVDSLHRSFRKGYKVLTATSGQEAVEYIKTQPVDLIISDQRMPGLTGDEVLKAAKELQPNAIRILLTGYSDLESLVKCVNEAGIYKYLSKPWEPEDLKLTVIRALEHLDLDRRLKLASEHLKDAYMDAVTMLSFACEGKDEDTGFHVQRVQHFTEALARELGLGEEESVHMGVMSILHDIGKLNIPDSILKKPAKLDPDEWAIIRKHTEHGVRILGSNPFYDIAREIAGGHHENWDGSGYPQRLEGEATPLSARLVKVADVFDALTSRRPYKEPWTVEAALDALREQSGKQFDPAIVAAFMRLNEAGTITRILEEYHG</sequence>
<dbReference type="InterPro" id="IPR011006">
    <property type="entry name" value="CheY-like_superfamily"/>
</dbReference>
<dbReference type="Pfam" id="PF00072">
    <property type="entry name" value="Response_reg"/>
    <property type="match status" value="1"/>
</dbReference>